<feature type="signal peptide" evidence="1">
    <location>
        <begin position="1"/>
        <end position="24"/>
    </location>
</feature>
<keyword evidence="1" id="KW-0732">Signal</keyword>
<proteinExistence type="predicted"/>
<dbReference type="EMBL" id="CABGGS010000007">
    <property type="protein sequence ID" value="VUS40518.1"/>
    <property type="molecule type" value="Genomic_DNA"/>
</dbReference>
<evidence type="ECO:0000313" key="3">
    <source>
        <dbReference type="EMBL" id="VUS77542.1"/>
    </source>
</evidence>
<dbReference type="Proteomes" id="UP000318370">
    <property type="component" value="Unassembled WGS sequence"/>
</dbReference>
<gene>
    <name evidence="3" type="ORF">SB6408_05345</name>
    <name evidence="2" type="ORF">SB6411_05389</name>
</gene>
<dbReference type="Proteomes" id="UP000317652">
    <property type="component" value="Unassembled WGS sequence"/>
</dbReference>
<evidence type="ECO:0000313" key="4">
    <source>
        <dbReference type="Proteomes" id="UP000317652"/>
    </source>
</evidence>
<keyword evidence="4" id="KW-1185">Reference proteome</keyword>
<dbReference type="EMBL" id="CABGHF010000017">
    <property type="protein sequence ID" value="VUS77542.1"/>
    <property type="molecule type" value="Genomic_DNA"/>
</dbReference>
<sequence length="101" mass="11192">MKKYKCALVAVLCALPGLFSPAMAEQVTGGVIYFYGRVVEAPCQLDALNNQVVVDCPNKKAVRVSTQQLENVNIHNETIASTHLRYINPQKTLAILDVNYR</sequence>
<protein>
    <recommendedName>
        <fullName evidence="6">Type 1 fimbrial protein</fullName>
    </recommendedName>
</protein>
<accession>A0A564I930</accession>
<name>A0A564I930_9ENTR</name>
<dbReference type="RefSeq" id="WP_139537702.1">
    <property type="nucleotide sequence ID" value="NZ_CABEJC010000010.1"/>
</dbReference>
<organism evidence="3 5">
    <name type="scientific">Klebsiella spallanzanii</name>
    <dbReference type="NCBI Taxonomy" id="2587528"/>
    <lineage>
        <taxon>Bacteria</taxon>
        <taxon>Pseudomonadati</taxon>
        <taxon>Pseudomonadota</taxon>
        <taxon>Gammaproteobacteria</taxon>
        <taxon>Enterobacterales</taxon>
        <taxon>Enterobacteriaceae</taxon>
        <taxon>Klebsiella/Raoultella group</taxon>
        <taxon>Klebsiella</taxon>
    </lineage>
</organism>
<evidence type="ECO:0000313" key="5">
    <source>
        <dbReference type="Proteomes" id="UP000318370"/>
    </source>
</evidence>
<evidence type="ECO:0000313" key="2">
    <source>
        <dbReference type="EMBL" id="VUS40518.1"/>
    </source>
</evidence>
<feature type="chain" id="PRO_5021994347" description="Type 1 fimbrial protein" evidence="1">
    <location>
        <begin position="25"/>
        <end position="101"/>
    </location>
</feature>
<dbReference type="AlphaFoldDB" id="A0A564I930"/>
<evidence type="ECO:0000256" key="1">
    <source>
        <dbReference type="SAM" id="SignalP"/>
    </source>
</evidence>
<evidence type="ECO:0008006" key="6">
    <source>
        <dbReference type="Google" id="ProtNLM"/>
    </source>
</evidence>
<reference evidence="4 5" key="1">
    <citation type="submission" date="2019-07" db="EMBL/GenBank/DDBJ databases">
        <authorList>
            <person name="Brisse S."/>
            <person name="Rodrigues C."/>
            <person name="Thorpe H."/>
        </authorList>
    </citation>
    <scope>NUCLEOTIDE SEQUENCE [LARGE SCALE GENOMIC DNA]</scope>
    <source>
        <strain evidence="3">SB6408</strain>
        <strain evidence="2">SB6411</strain>
    </source>
</reference>